<feature type="compositionally biased region" description="Basic and acidic residues" evidence="2">
    <location>
        <begin position="125"/>
        <end position="141"/>
    </location>
</feature>
<evidence type="ECO:0000313" key="3">
    <source>
        <dbReference type="EMBL" id="OSS47469.1"/>
    </source>
</evidence>
<feature type="compositionally biased region" description="Polar residues" evidence="2">
    <location>
        <begin position="259"/>
        <end position="276"/>
    </location>
</feature>
<dbReference type="Proteomes" id="UP000193240">
    <property type="component" value="Unassembled WGS sequence"/>
</dbReference>
<evidence type="ECO:0000313" key="4">
    <source>
        <dbReference type="Proteomes" id="UP000193240"/>
    </source>
</evidence>
<keyword evidence="4" id="KW-1185">Reference proteome</keyword>
<name>A0A1Y2LV83_EPING</name>
<feature type="compositionally biased region" description="Polar residues" evidence="2">
    <location>
        <begin position="942"/>
        <end position="954"/>
    </location>
</feature>
<accession>A0A1Y2LV83</accession>
<feature type="compositionally biased region" description="Polar residues" evidence="2">
    <location>
        <begin position="226"/>
        <end position="235"/>
    </location>
</feature>
<feature type="region of interest" description="Disordered" evidence="2">
    <location>
        <begin position="195"/>
        <end position="240"/>
    </location>
</feature>
<evidence type="ECO:0000256" key="1">
    <source>
        <dbReference type="SAM" id="Coils"/>
    </source>
</evidence>
<sequence length="1143" mass="127069">MAWWRHDPSVWARSPARRYAERVIRDHEATLRTRSCSRTPLSTARYQDHDSVTRPEGMTDQEWSQVQRYRRWRKMLQEHPYRGLFGASEDMLRGKGLTDWEWVYKTFPKWMLQETGPQEPSGGRIHGDRPRLGIHADEQSSVKRRPTFPQPDIRTTQYERDEFGIVSPSDLRRPREDSRTTIAIELDRTVASAPEFDKSANGGSGLCNSARRESNIGSKNLLMRRPNTSTGSPGSLTKAKEAINRESTFIDAFFGTEPEVNNDNDNSKSWRQTSLQRRSVSSDSNVSRSRTSPMTGTDTAAKVVPSSGAFTIPSIQALVDNYPYPKTQPKPETEGNSIGKTSQGPFEGLLSVGSKAASAPNDDGTFKVDSDFDTKLKSEKLRKLPAKDLDLLTADEIRAAMGHKHQNNPRDEGIERDRQKLEAGYVMAKSPALDEVVEGHVLNNHYVRRTQQELERANSAAKTAELVTNEVEQNPQASQSEPIQMESSIHRMRRWIEEGGTSLAKHFWQDPIEAGAPTEADLQFIKQLAGIAKGRRAREVITDDLETDLPMCKGLLEQLKNDERKVEHTALRLRTPHKTVHGTEMPKNLKVIRDRRLRITYERTEKQLQSACQALRDLDSEVIQKATNAFKRRLGIASRILHKNHTLTRMLTWSAQARLDEVRVERNKAERYSETLTHLTTLRDTQLALARLMDHAIQTYGISLKPADEALSKSSLASEPEVPRSPVESDSTMRTTAGTKFLAETAAAASLIDEVQSLKAAMQGLSDDGYARELKPAPRKAFEESSPLAHSLFRPFTSQLESLKTKAVKAKGCEQFEVDQGLVREVRNTYENSCGPTTSKQLQVQQIERDVNNGTKDSITTNVSTEDQSHSQAVDTAKDMESTQEANHNNNQGSMYAIEGNVPTASATEAIGEDSSTLVPTAGPTRSNSSHDDMSATAPDNMDTQSDQGLTPGSNLHTHYTILIYDPRADKLSITTSTSGPPRDTTAALPIHQALSTLKHPEVFISHITPGLEVVNVRRHMLVLRDSLDGTSSTRVFETLSTHPVKSGPVPVSAQINPIDGTPRLSPTGYSGVEQSREQLAQDFEERRQASAAMEAASKKRGRSQSKEERTEKGKGSVSGVVKTAIWAGTVCYVIGVTAEVFR</sequence>
<feature type="compositionally biased region" description="Polar residues" evidence="2">
    <location>
        <begin position="914"/>
        <end position="928"/>
    </location>
</feature>
<dbReference type="STRING" id="105696.A0A1Y2LV83"/>
<proteinExistence type="predicted"/>
<gene>
    <name evidence="3" type="ORF">B5807_07187</name>
</gene>
<feature type="region of interest" description="Disordered" evidence="2">
    <location>
        <begin position="113"/>
        <end position="152"/>
    </location>
</feature>
<feature type="compositionally biased region" description="Polar residues" evidence="2">
    <location>
        <begin position="852"/>
        <end position="874"/>
    </location>
</feature>
<feature type="region of interest" description="Disordered" evidence="2">
    <location>
        <begin position="852"/>
        <end position="896"/>
    </location>
</feature>
<feature type="coiled-coil region" evidence="1">
    <location>
        <begin position="447"/>
        <end position="474"/>
    </location>
</feature>
<protein>
    <submittedName>
        <fullName evidence="3">Uncharacterized protein</fullName>
    </submittedName>
</protein>
<feature type="compositionally biased region" description="Polar residues" evidence="2">
    <location>
        <begin position="334"/>
        <end position="344"/>
    </location>
</feature>
<feature type="region of interest" description="Disordered" evidence="2">
    <location>
        <begin position="1042"/>
        <end position="1075"/>
    </location>
</feature>
<keyword evidence="1" id="KW-0175">Coiled coil</keyword>
<feature type="region of interest" description="Disordered" evidence="2">
    <location>
        <begin position="713"/>
        <end position="734"/>
    </location>
</feature>
<dbReference type="AlphaFoldDB" id="A0A1Y2LV83"/>
<feature type="region of interest" description="Disordered" evidence="2">
    <location>
        <begin position="322"/>
        <end position="347"/>
    </location>
</feature>
<dbReference type="InParanoid" id="A0A1Y2LV83"/>
<dbReference type="EMBL" id="KZ107848">
    <property type="protein sequence ID" value="OSS47469.1"/>
    <property type="molecule type" value="Genomic_DNA"/>
</dbReference>
<feature type="compositionally biased region" description="Low complexity" evidence="2">
    <location>
        <begin position="277"/>
        <end position="292"/>
    </location>
</feature>
<evidence type="ECO:0000256" key="2">
    <source>
        <dbReference type="SAM" id="MobiDB-lite"/>
    </source>
</evidence>
<feature type="region of interest" description="Disordered" evidence="2">
    <location>
        <begin position="912"/>
        <end position="954"/>
    </location>
</feature>
<feature type="region of interest" description="Disordered" evidence="2">
    <location>
        <begin position="1088"/>
        <end position="1118"/>
    </location>
</feature>
<reference evidence="3 4" key="1">
    <citation type="journal article" date="2017" name="Genome Announc.">
        <title>Genome sequence of the saprophytic ascomycete Epicoccum nigrum ICMP 19927 strain isolated from New Zealand.</title>
        <authorList>
            <person name="Fokin M."/>
            <person name="Fleetwood D."/>
            <person name="Weir B.S."/>
            <person name="Villas-Boas S.G."/>
        </authorList>
    </citation>
    <scope>NUCLEOTIDE SEQUENCE [LARGE SCALE GENOMIC DNA]</scope>
    <source>
        <strain evidence="3 4">ICMP 19927</strain>
    </source>
</reference>
<organism evidence="3 4">
    <name type="scientific">Epicoccum nigrum</name>
    <name type="common">Soil fungus</name>
    <name type="synonym">Epicoccum purpurascens</name>
    <dbReference type="NCBI Taxonomy" id="105696"/>
    <lineage>
        <taxon>Eukaryota</taxon>
        <taxon>Fungi</taxon>
        <taxon>Dikarya</taxon>
        <taxon>Ascomycota</taxon>
        <taxon>Pezizomycotina</taxon>
        <taxon>Dothideomycetes</taxon>
        <taxon>Pleosporomycetidae</taxon>
        <taxon>Pleosporales</taxon>
        <taxon>Pleosporineae</taxon>
        <taxon>Didymellaceae</taxon>
        <taxon>Epicoccum</taxon>
    </lineage>
</organism>
<feature type="compositionally biased region" description="Basic and acidic residues" evidence="2">
    <location>
        <begin position="1105"/>
        <end position="1115"/>
    </location>
</feature>
<dbReference type="OMA" id="TRYLIWS"/>
<feature type="region of interest" description="Disordered" evidence="2">
    <location>
        <begin position="254"/>
        <end position="301"/>
    </location>
</feature>
<feature type="compositionally biased region" description="Polar residues" evidence="2">
    <location>
        <begin position="883"/>
        <end position="894"/>
    </location>
</feature>